<evidence type="ECO:0000256" key="14">
    <source>
        <dbReference type="HAMAP-Rule" id="MF_00244"/>
    </source>
</evidence>
<evidence type="ECO:0000256" key="12">
    <source>
        <dbReference type="ARBA" id="ARBA00048721"/>
    </source>
</evidence>
<organism evidence="16">
    <name type="scientific">uncultured Eubacteriales bacterium</name>
    <dbReference type="NCBI Taxonomy" id="172733"/>
    <lineage>
        <taxon>Bacteria</taxon>
        <taxon>Bacillati</taxon>
        <taxon>Bacillota</taxon>
        <taxon>Clostridia</taxon>
        <taxon>Eubacteriales</taxon>
        <taxon>environmental samples</taxon>
    </lineage>
</organism>
<comment type="pathway">
    <text evidence="2 14">Cofactor biosynthesis; NAD(+) biosynthesis; deamido-NAD(+) from nicotinate D-ribonucleotide: step 1/1.</text>
</comment>
<dbReference type="InterPro" id="IPR004821">
    <property type="entry name" value="Cyt_trans-like"/>
</dbReference>
<dbReference type="GO" id="GO:0004515">
    <property type="term" value="F:nicotinate-nucleotide adenylyltransferase activity"/>
    <property type="evidence" value="ECO:0007669"/>
    <property type="project" value="UniProtKB-UniRule"/>
</dbReference>
<comment type="similarity">
    <text evidence="14">Belongs to the NadD family.</text>
</comment>
<keyword evidence="9 14" id="KW-0067">ATP-binding</keyword>
<evidence type="ECO:0000256" key="10">
    <source>
        <dbReference type="ARBA" id="ARBA00023004"/>
    </source>
</evidence>
<dbReference type="InterPro" id="IPR005248">
    <property type="entry name" value="NadD/NMNAT"/>
</dbReference>
<accession>A0A212K4M7</accession>
<evidence type="ECO:0000256" key="7">
    <source>
        <dbReference type="ARBA" id="ARBA00022741"/>
    </source>
</evidence>
<evidence type="ECO:0000256" key="13">
    <source>
        <dbReference type="ARBA" id="ARBA00049417"/>
    </source>
</evidence>
<reference evidence="16" key="1">
    <citation type="submission" date="2016-04" db="EMBL/GenBank/DDBJ databases">
        <authorList>
            <person name="Evans L.H."/>
            <person name="Alamgir A."/>
            <person name="Owens N."/>
            <person name="Weber N.D."/>
            <person name="Virtaneva K."/>
            <person name="Barbian K."/>
            <person name="Babar A."/>
            <person name="Rosenke K."/>
        </authorList>
    </citation>
    <scope>NUCLEOTIDE SEQUENCE</scope>
    <source>
        <strain evidence="16">86</strain>
    </source>
</reference>
<keyword evidence="8" id="KW-0378">Hydrolase</keyword>
<dbReference type="PANTHER" id="PTHR39321">
    <property type="entry name" value="NICOTINATE-NUCLEOTIDE ADENYLYLTRANSFERASE-RELATED"/>
    <property type="match status" value="1"/>
</dbReference>
<keyword evidence="10" id="KW-0408">Iron</keyword>
<evidence type="ECO:0000256" key="6">
    <source>
        <dbReference type="ARBA" id="ARBA00022723"/>
    </source>
</evidence>
<keyword evidence="4 14" id="KW-0808">Transferase</keyword>
<dbReference type="Gene3D" id="1.10.3210.10">
    <property type="entry name" value="Hypothetical protein af1432"/>
    <property type="match status" value="1"/>
</dbReference>
<dbReference type="SUPFAM" id="SSF109604">
    <property type="entry name" value="HD-domain/PDEase-like"/>
    <property type="match status" value="1"/>
</dbReference>
<dbReference type="CDD" id="cd02165">
    <property type="entry name" value="NMNAT"/>
    <property type="match status" value="1"/>
</dbReference>
<dbReference type="InterPro" id="IPR014729">
    <property type="entry name" value="Rossmann-like_a/b/a_fold"/>
</dbReference>
<dbReference type="InterPro" id="IPR005249">
    <property type="entry name" value="YqeK"/>
</dbReference>
<evidence type="ECO:0000256" key="5">
    <source>
        <dbReference type="ARBA" id="ARBA00022695"/>
    </source>
</evidence>
<evidence type="ECO:0000256" key="11">
    <source>
        <dbReference type="ARBA" id="ARBA00023027"/>
    </source>
</evidence>
<evidence type="ECO:0000256" key="3">
    <source>
        <dbReference type="ARBA" id="ARBA00022642"/>
    </source>
</evidence>
<dbReference type="Pfam" id="PF01467">
    <property type="entry name" value="CTP_transf_like"/>
    <property type="match status" value="1"/>
</dbReference>
<dbReference type="AlphaFoldDB" id="A0A212K4M7"/>
<dbReference type="EC" id="2.7.7.18" evidence="14"/>
<dbReference type="GO" id="GO:0008803">
    <property type="term" value="F:bis(5'-nucleosyl)-tetraphosphatase (symmetrical) activity"/>
    <property type="evidence" value="ECO:0007669"/>
    <property type="project" value="UniProtKB-EC"/>
</dbReference>
<dbReference type="SMART" id="SM00471">
    <property type="entry name" value="HDc"/>
    <property type="match status" value="1"/>
</dbReference>
<keyword evidence="5 14" id="KW-0548">Nucleotidyltransferase</keyword>
<proteinExistence type="inferred from homology"/>
<dbReference type="GO" id="GO:0009435">
    <property type="term" value="P:NAD+ biosynthetic process"/>
    <property type="evidence" value="ECO:0007669"/>
    <property type="project" value="UniProtKB-UniRule"/>
</dbReference>
<gene>
    <name evidence="14" type="primary">nadD</name>
    <name evidence="16" type="ORF">KL86CLO1_12195</name>
</gene>
<dbReference type="InterPro" id="IPR003607">
    <property type="entry name" value="HD/PDEase_dom"/>
</dbReference>
<name>A0A212K4M7_9FIRM</name>
<sequence length="404" mass="44766">MRIGVYGGTFNPPHLGHMASARAAVEILGLEKLLFIPAAIPPHKALPEESAGPLERLEMAALMADGLDAELGRRCEVTASDLEFRRLGKSYTVDTLAELRTLYPEDELWLLMGGDMFLALQSWREPERLMALAGVAAFAREGGDSLAVMERQAARLRENIGARVALIPLSTITEISSTQLRAALAAGEGREFLWTQVYGYILRHGLYGVNKDLRSLSDEDLRSASYSMVRAKRVPHIRGAEQAAVALAKRWGADTEKARRAAILHDCTKYLAAGEQLALCKKWGEQLDDLERSAVKLLHAKTGAWIARETFGADDEIFGAIYWHTTGKADMTLLEKVVYLADYLEPTRDFPGVEDLRALAEKSLDAAVLLGFEMSIREMRERGLPVHHNTVEARAWMLARRDNG</sequence>
<evidence type="ECO:0000256" key="4">
    <source>
        <dbReference type="ARBA" id="ARBA00022679"/>
    </source>
</evidence>
<dbReference type="EMBL" id="FLUN01000001">
    <property type="protein sequence ID" value="SBW06690.1"/>
    <property type="molecule type" value="Genomic_DNA"/>
</dbReference>
<evidence type="ECO:0000256" key="1">
    <source>
        <dbReference type="ARBA" id="ARBA00002324"/>
    </source>
</evidence>
<dbReference type="CDD" id="cd00077">
    <property type="entry name" value="HDc"/>
    <property type="match status" value="1"/>
</dbReference>
<dbReference type="PANTHER" id="PTHR39321:SF3">
    <property type="entry name" value="PHOSPHOPANTETHEINE ADENYLYLTRANSFERASE"/>
    <property type="match status" value="1"/>
</dbReference>
<dbReference type="Gene3D" id="3.40.50.620">
    <property type="entry name" value="HUPs"/>
    <property type="match status" value="1"/>
</dbReference>
<dbReference type="InterPro" id="IPR006674">
    <property type="entry name" value="HD_domain"/>
</dbReference>
<comment type="function">
    <text evidence="1 14">Catalyzes the reversible adenylation of nicotinate mononucleotide (NaMN) to nicotinic acid adenine dinucleotide (NaAD).</text>
</comment>
<dbReference type="GO" id="GO:0046872">
    <property type="term" value="F:metal ion binding"/>
    <property type="evidence" value="ECO:0007669"/>
    <property type="project" value="UniProtKB-KW"/>
</dbReference>
<protein>
    <recommendedName>
        <fullName evidence="14">Probable nicotinate-nucleotide adenylyltransferase</fullName>
        <ecNumber evidence="14">2.7.7.18</ecNumber>
    </recommendedName>
    <alternativeName>
        <fullName evidence="14">Deamido-NAD(+) diphosphorylase</fullName>
    </alternativeName>
    <alternativeName>
        <fullName evidence="14">Deamido-NAD(+) pyrophosphorylase</fullName>
    </alternativeName>
    <alternativeName>
        <fullName evidence="14">Nicotinate mononucleotide adenylyltransferase</fullName>
        <shortName evidence="14">NaMN adenylyltransferase</shortName>
    </alternativeName>
</protein>
<evidence type="ECO:0000256" key="9">
    <source>
        <dbReference type="ARBA" id="ARBA00022840"/>
    </source>
</evidence>
<dbReference type="UniPathway" id="UPA00253">
    <property type="reaction ID" value="UER00332"/>
</dbReference>
<evidence type="ECO:0000256" key="2">
    <source>
        <dbReference type="ARBA" id="ARBA00005019"/>
    </source>
</evidence>
<comment type="catalytic activity">
    <reaction evidence="13">
        <text>P(1),P(4)-bis(5'-adenosyl) tetraphosphate + H2O = 2 ADP + 2 H(+)</text>
        <dbReference type="Rhea" id="RHEA:24252"/>
        <dbReference type="ChEBI" id="CHEBI:15377"/>
        <dbReference type="ChEBI" id="CHEBI:15378"/>
        <dbReference type="ChEBI" id="CHEBI:58141"/>
        <dbReference type="ChEBI" id="CHEBI:456216"/>
        <dbReference type="EC" id="3.6.1.41"/>
    </reaction>
</comment>
<dbReference type="NCBIfam" id="TIGR00488">
    <property type="entry name" value="bis(5'-nucleosyl)-tetraphosphatase (symmetrical) YqeK"/>
    <property type="match status" value="1"/>
</dbReference>
<dbReference type="HAMAP" id="MF_00244">
    <property type="entry name" value="NaMN_adenylyltr"/>
    <property type="match status" value="1"/>
</dbReference>
<keyword evidence="11 14" id="KW-0520">NAD</keyword>
<evidence type="ECO:0000313" key="16">
    <source>
        <dbReference type="EMBL" id="SBW06690.1"/>
    </source>
</evidence>
<keyword evidence="3 14" id="KW-0662">Pyridine nucleotide biosynthesis</keyword>
<dbReference type="GO" id="GO:0005524">
    <property type="term" value="F:ATP binding"/>
    <property type="evidence" value="ECO:0007669"/>
    <property type="project" value="UniProtKB-KW"/>
</dbReference>
<keyword evidence="6" id="KW-0479">Metal-binding</keyword>
<evidence type="ECO:0000259" key="15">
    <source>
        <dbReference type="SMART" id="SM00471"/>
    </source>
</evidence>
<comment type="catalytic activity">
    <reaction evidence="12 14">
        <text>nicotinate beta-D-ribonucleotide + ATP + H(+) = deamido-NAD(+) + diphosphate</text>
        <dbReference type="Rhea" id="RHEA:22860"/>
        <dbReference type="ChEBI" id="CHEBI:15378"/>
        <dbReference type="ChEBI" id="CHEBI:30616"/>
        <dbReference type="ChEBI" id="CHEBI:33019"/>
        <dbReference type="ChEBI" id="CHEBI:57502"/>
        <dbReference type="ChEBI" id="CHEBI:58437"/>
        <dbReference type="EC" id="2.7.7.18"/>
    </reaction>
</comment>
<keyword evidence="7 14" id="KW-0547">Nucleotide-binding</keyword>
<evidence type="ECO:0000256" key="8">
    <source>
        <dbReference type="ARBA" id="ARBA00022801"/>
    </source>
</evidence>
<dbReference type="NCBIfam" id="TIGR00482">
    <property type="entry name" value="nicotinate (nicotinamide) nucleotide adenylyltransferase"/>
    <property type="match status" value="1"/>
</dbReference>
<feature type="domain" description="HD/PDEase" evidence="15">
    <location>
        <begin position="229"/>
        <end position="356"/>
    </location>
</feature>
<dbReference type="Pfam" id="PF01966">
    <property type="entry name" value="HD"/>
    <property type="match status" value="1"/>
</dbReference>
<dbReference type="SUPFAM" id="SSF52374">
    <property type="entry name" value="Nucleotidylyl transferase"/>
    <property type="match status" value="1"/>
</dbReference>